<proteinExistence type="predicted"/>
<dbReference type="AlphaFoldDB" id="A0AAD8CBB0"/>
<gene>
    <name evidence="1" type="ORF">Bpfe_001326</name>
</gene>
<reference evidence="1" key="2">
    <citation type="submission" date="2023-04" db="EMBL/GenBank/DDBJ databases">
        <authorList>
            <person name="Bu L."/>
            <person name="Lu L."/>
            <person name="Laidemitt M.R."/>
            <person name="Zhang S.M."/>
            <person name="Mutuku M."/>
            <person name="Mkoji G."/>
            <person name="Steinauer M."/>
            <person name="Loker E.S."/>
        </authorList>
    </citation>
    <scope>NUCLEOTIDE SEQUENCE</scope>
    <source>
        <strain evidence="1">KasaAsao</strain>
        <tissue evidence="1">Whole Snail</tissue>
    </source>
</reference>
<protein>
    <submittedName>
        <fullName evidence="1">Uncharacterized protein</fullName>
    </submittedName>
</protein>
<accession>A0AAD8CBB0</accession>
<dbReference type="EMBL" id="JASAOG010000003">
    <property type="protein sequence ID" value="KAK0069144.1"/>
    <property type="molecule type" value="Genomic_DNA"/>
</dbReference>
<sequence>MGNRNLERQDIYDDDEDWWIEFRAVDSVRAQHTETTVLLTPPVNEKIFHQMFNLTQPHTKWTIQSTRHIRTRNQPLIEDPHQQEKRRNLFGKRTIS</sequence>
<comment type="caution">
    <text evidence="1">The sequence shown here is derived from an EMBL/GenBank/DDBJ whole genome shotgun (WGS) entry which is preliminary data.</text>
</comment>
<organism evidence="1 2">
    <name type="scientific">Biomphalaria pfeifferi</name>
    <name type="common">Bloodfluke planorb</name>
    <name type="synonym">Freshwater snail</name>
    <dbReference type="NCBI Taxonomy" id="112525"/>
    <lineage>
        <taxon>Eukaryota</taxon>
        <taxon>Metazoa</taxon>
        <taxon>Spiralia</taxon>
        <taxon>Lophotrochozoa</taxon>
        <taxon>Mollusca</taxon>
        <taxon>Gastropoda</taxon>
        <taxon>Heterobranchia</taxon>
        <taxon>Euthyneura</taxon>
        <taxon>Panpulmonata</taxon>
        <taxon>Hygrophila</taxon>
        <taxon>Lymnaeoidea</taxon>
        <taxon>Planorbidae</taxon>
        <taxon>Biomphalaria</taxon>
    </lineage>
</organism>
<keyword evidence="2" id="KW-1185">Reference proteome</keyword>
<name>A0AAD8CBB0_BIOPF</name>
<evidence type="ECO:0000313" key="1">
    <source>
        <dbReference type="EMBL" id="KAK0069144.1"/>
    </source>
</evidence>
<reference evidence="1" key="1">
    <citation type="journal article" date="2023" name="PLoS Negl. Trop. Dis.">
        <title>A genome sequence for Biomphalaria pfeifferi, the major vector snail for the human-infecting parasite Schistosoma mansoni.</title>
        <authorList>
            <person name="Bu L."/>
            <person name="Lu L."/>
            <person name="Laidemitt M.R."/>
            <person name="Zhang S.M."/>
            <person name="Mutuku M."/>
            <person name="Mkoji G."/>
            <person name="Steinauer M."/>
            <person name="Loker E.S."/>
        </authorList>
    </citation>
    <scope>NUCLEOTIDE SEQUENCE</scope>
    <source>
        <strain evidence="1">KasaAsao</strain>
    </source>
</reference>
<dbReference type="Proteomes" id="UP001233172">
    <property type="component" value="Unassembled WGS sequence"/>
</dbReference>
<evidence type="ECO:0000313" key="2">
    <source>
        <dbReference type="Proteomes" id="UP001233172"/>
    </source>
</evidence>